<comment type="similarity">
    <text evidence="2">Belongs to the TfdA dioxygenase family.</text>
</comment>
<accession>A0A830HVV8</accession>
<feature type="domain" description="TauD/TfdA-like" evidence="8">
    <location>
        <begin position="49"/>
        <end position="370"/>
    </location>
</feature>
<dbReference type="InterPro" id="IPR042098">
    <property type="entry name" value="TauD-like_sf"/>
</dbReference>
<feature type="region of interest" description="Disordered" evidence="7">
    <location>
        <begin position="255"/>
        <end position="284"/>
    </location>
</feature>
<dbReference type="InterPro" id="IPR003819">
    <property type="entry name" value="TauD/TfdA-like"/>
</dbReference>
<evidence type="ECO:0000313" key="10">
    <source>
        <dbReference type="Proteomes" id="UP000660262"/>
    </source>
</evidence>
<dbReference type="Pfam" id="PF02668">
    <property type="entry name" value="TauD"/>
    <property type="match status" value="1"/>
</dbReference>
<dbReference type="OrthoDB" id="564011at2759"/>
<dbReference type="SUPFAM" id="SSF51197">
    <property type="entry name" value="Clavaminate synthase-like"/>
    <property type="match status" value="1"/>
</dbReference>
<evidence type="ECO:0000259" key="8">
    <source>
        <dbReference type="Pfam" id="PF02668"/>
    </source>
</evidence>
<evidence type="ECO:0000256" key="5">
    <source>
        <dbReference type="ARBA" id="ARBA00023002"/>
    </source>
</evidence>
<organism evidence="9 10">
    <name type="scientific">Pycnococcus provasolii</name>
    <dbReference type="NCBI Taxonomy" id="41880"/>
    <lineage>
        <taxon>Eukaryota</taxon>
        <taxon>Viridiplantae</taxon>
        <taxon>Chlorophyta</taxon>
        <taxon>Pseudoscourfieldiophyceae</taxon>
        <taxon>Pseudoscourfieldiales</taxon>
        <taxon>Pycnococcaceae</taxon>
        <taxon>Pycnococcus</taxon>
    </lineage>
</organism>
<dbReference type="GO" id="GO:0046872">
    <property type="term" value="F:metal ion binding"/>
    <property type="evidence" value="ECO:0007669"/>
    <property type="project" value="UniProtKB-KW"/>
</dbReference>
<feature type="compositionally biased region" description="Basic and acidic residues" evidence="7">
    <location>
        <begin position="256"/>
        <end position="266"/>
    </location>
</feature>
<dbReference type="InterPro" id="IPR051178">
    <property type="entry name" value="TfdA_dioxygenase"/>
</dbReference>
<name>A0A830HVV8_9CHLO</name>
<dbReference type="Proteomes" id="UP000660262">
    <property type="component" value="Unassembled WGS sequence"/>
</dbReference>
<dbReference type="GO" id="GO:0051213">
    <property type="term" value="F:dioxygenase activity"/>
    <property type="evidence" value="ECO:0007669"/>
    <property type="project" value="UniProtKB-KW"/>
</dbReference>
<protein>
    <recommendedName>
        <fullName evidence="8">TauD/TfdA-like domain-containing protein</fullName>
    </recommendedName>
</protein>
<dbReference type="Gene3D" id="3.60.130.10">
    <property type="entry name" value="Clavaminate synthase-like"/>
    <property type="match status" value="1"/>
</dbReference>
<keyword evidence="4" id="KW-0223">Dioxygenase</keyword>
<dbReference type="AlphaFoldDB" id="A0A830HVV8"/>
<comment type="caution">
    <text evidence="9">The sequence shown here is derived from an EMBL/GenBank/DDBJ whole genome shotgun (WGS) entry which is preliminary data.</text>
</comment>
<keyword evidence="3" id="KW-0479">Metal-binding</keyword>
<gene>
    <name evidence="9" type="ORF">PPROV_000981800</name>
</gene>
<keyword evidence="10" id="KW-1185">Reference proteome</keyword>
<comment type="cofactor">
    <cofactor evidence="1">
        <name>Fe(2+)</name>
        <dbReference type="ChEBI" id="CHEBI:29033"/>
    </cofactor>
</comment>
<dbReference type="PANTHER" id="PTHR43779">
    <property type="entry name" value="DIOXYGENASE RV0097-RELATED"/>
    <property type="match status" value="1"/>
</dbReference>
<evidence type="ECO:0000256" key="6">
    <source>
        <dbReference type="ARBA" id="ARBA00023004"/>
    </source>
</evidence>
<evidence type="ECO:0000256" key="2">
    <source>
        <dbReference type="ARBA" id="ARBA00005896"/>
    </source>
</evidence>
<evidence type="ECO:0000256" key="7">
    <source>
        <dbReference type="SAM" id="MobiDB-lite"/>
    </source>
</evidence>
<reference evidence="9" key="1">
    <citation type="submission" date="2020-10" db="EMBL/GenBank/DDBJ databases">
        <title>Unveiling of a novel bifunctional photoreceptor, Dualchrome1, isolated from a cosmopolitan green alga.</title>
        <authorList>
            <person name="Suzuki S."/>
            <person name="Kawachi M."/>
        </authorList>
    </citation>
    <scope>NUCLEOTIDE SEQUENCE</scope>
    <source>
        <strain evidence="9">NIES 2893</strain>
    </source>
</reference>
<keyword evidence="6" id="KW-0408">Iron</keyword>
<proteinExistence type="inferred from homology"/>
<dbReference type="EMBL" id="BNJQ01000032">
    <property type="protein sequence ID" value="GHP11088.1"/>
    <property type="molecule type" value="Genomic_DNA"/>
</dbReference>
<evidence type="ECO:0000256" key="4">
    <source>
        <dbReference type="ARBA" id="ARBA00022964"/>
    </source>
</evidence>
<evidence type="ECO:0000313" key="9">
    <source>
        <dbReference type="EMBL" id="GHP11088.1"/>
    </source>
</evidence>
<evidence type="ECO:0000256" key="1">
    <source>
        <dbReference type="ARBA" id="ARBA00001954"/>
    </source>
</evidence>
<sequence>MKRKPIPIGGFLKKFLNVTSLPALPKSLLLVNMPPIAGDADVGALPWLDIRPLKPHFGVAVWNANIHDWLASSSSKKTAVLAHVRSLVYKHGLVVFKAQTSMTPADDVTIARFFSHDPSEDHANSSYTGGAAPQHKLPNQPEVALVGAYEVTDYHGFTGTSQGTYGASRCQNKLNAVAWHNDGFADTYPPPELTLMRCIKTPAAGGETLFACSRRCASRLIEQREHFDPPPESVTVHYRLFKGATRRTSGLALKAAPDDGATRDDGWQNTSAASGTAHPLLVREPNSGDVTMVGTYHVAGVTAPSCEPLNFDASNEYVERAWKLGIYEDEDSVLAYEWGVGDCALWSNKLVTHSATPASYAGSEQRLHHRVRLRANPCDVPRAAFGEGAVAASSPAPSA</sequence>
<keyword evidence="5" id="KW-0560">Oxidoreductase</keyword>
<dbReference type="PANTHER" id="PTHR43779:SF2">
    <property type="entry name" value="ALPHA-KETOGLUTARATE-DEPENDENT XANTHINE DIOXYGENASE XAN1"/>
    <property type="match status" value="1"/>
</dbReference>
<evidence type="ECO:0000256" key="3">
    <source>
        <dbReference type="ARBA" id="ARBA00022723"/>
    </source>
</evidence>